<sequence>MKITLEKIAALVKGRLEGDGAAVIEGVNNIDAAGAKEITFADEKHFEEASKCGAAAVILPEGEGKVGKPSIYVADVREAFAVLLKTFTPPLSFEKGVSPEAHIGKDVSIGKDVIIMPFAVVDDHAVIGDGVTLYPHTYIGQYAEVGDGSLIYSNVTVREHCRVGKRVIIHSSTVIGSDGFGFTTKDDVHTKVPQVGCVVVEDDVEIGAQVGIDRATTGATVIGHGTKIDNLVHIGHNCRIGANCLIVAQVGISGSTIVGDNVTFGGQTGTVGHIHIGGHSVYAARSGIIGDMPEGVFCSGFPVQPHHDWLRMQAALKKLPDMMKKMKALEKKLAAYEEGKK</sequence>
<evidence type="ECO:0000256" key="4">
    <source>
        <dbReference type="ARBA" id="ARBA00022737"/>
    </source>
</evidence>
<dbReference type="HAMAP" id="MF_00523">
    <property type="entry name" value="LpxD"/>
    <property type="match status" value="1"/>
</dbReference>
<dbReference type="EC" id="2.3.1.191" evidence="7"/>
<evidence type="ECO:0000256" key="6">
    <source>
        <dbReference type="ARBA" id="ARBA00023315"/>
    </source>
</evidence>
<comment type="similarity">
    <text evidence="7">Belongs to the transferase hexapeptide repeat family. LpxD subfamily.</text>
</comment>
<protein>
    <recommendedName>
        <fullName evidence="7">UDP-3-O-acylglucosamine N-acyltransferase</fullName>
        <ecNumber evidence="7">2.3.1.191</ecNumber>
    </recommendedName>
</protein>
<evidence type="ECO:0000256" key="1">
    <source>
        <dbReference type="ARBA" id="ARBA00022516"/>
    </source>
</evidence>
<evidence type="ECO:0000256" key="2">
    <source>
        <dbReference type="ARBA" id="ARBA00022556"/>
    </source>
</evidence>
<dbReference type="GO" id="GO:0009245">
    <property type="term" value="P:lipid A biosynthetic process"/>
    <property type="evidence" value="ECO:0007669"/>
    <property type="project" value="UniProtKB-UniRule"/>
</dbReference>
<keyword evidence="11" id="KW-1185">Reference proteome</keyword>
<keyword evidence="8" id="KW-0175">Coiled coil</keyword>
<keyword evidence="4 7" id="KW-0677">Repeat</keyword>
<dbReference type="GO" id="GO:0103118">
    <property type="term" value="F:UDP-3-O-[(3R)-3-hydroxyacyl]-glucosamine N-acyltransferase activity"/>
    <property type="evidence" value="ECO:0007669"/>
    <property type="project" value="UniProtKB-EC"/>
</dbReference>
<dbReference type="OrthoDB" id="9784739at2"/>
<evidence type="ECO:0000256" key="5">
    <source>
        <dbReference type="ARBA" id="ARBA00023098"/>
    </source>
</evidence>
<feature type="domain" description="UDP-3-O-[3-hydroxymyristoyl] glucosamine N-acyltransferase non-repeat region" evidence="9">
    <location>
        <begin position="23"/>
        <end position="85"/>
    </location>
</feature>
<dbReference type="EMBL" id="FQUG01000002">
    <property type="protein sequence ID" value="SHE29996.1"/>
    <property type="molecule type" value="Genomic_DNA"/>
</dbReference>
<dbReference type="Pfam" id="PF04613">
    <property type="entry name" value="LpxD"/>
    <property type="match status" value="1"/>
</dbReference>
<keyword evidence="6 7" id="KW-0012">Acyltransferase</keyword>
<dbReference type="PANTHER" id="PTHR43378:SF2">
    <property type="entry name" value="UDP-3-O-ACYLGLUCOSAMINE N-ACYLTRANSFERASE 1, MITOCHONDRIAL-RELATED"/>
    <property type="match status" value="1"/>
</dbReference>
<dbReference type="Gene3D" id="3.40.1390.10">
    <property type="entry name" value="MurE/MurF, N-terminal domain"/>
    <property type="match status" value="1"/>
</dbReference>
<comment type="pathway">
    <text evidence="7">Bacterial outer membrane biogenesis; LPS lipid A biosynthesis.</text>
</comment>
<proteinExistence type="inferred from homology"/>
<organism evidence="10 11">
    <name type="scientific">Schwartzia succinivorans DSM 10502</name>
    <dbReference type="NCBI Taxonomy" id="1123243"/>
    <lineage>
        <taxon>Bacteria</taxon>
        <taxon>Bacillati</taxon>
        <taxon>Bacillota</taxon>
        <taxon>Negativicutes</taxon>
        <taxon>Selenomonadales</taxon>
        <taxon>Selenomonadaceae</taxon>
        <taxon>Schwartzia</taxon>
    </lineage>
</organism>
<comment type="catalytic activity">
    <reaction evidence="7">
        <text>a UDP-3-O-[(3R)-3-hydroxyacyl]-alpha-D-glucosamine + a (3R)-hydroxyacyl-[ACP] = a UDP-2-N,3-O-bis[(3R)-3-hydroxyacyl]-alpha-D-glucosamine + holo-[ACP] + H(+)</text>
        <dbReference type="Rhea" id="RHEA:53836"/>
        <dbReference type="Rhea" id="RHEA-COMP:9685"/>
        <dbReference type="Rhea" id="RHEA-COMP:9945"/>
        <dbReference type="ChEBI" id="CHEBI:15378"/>
        <dbReference type="ChEBI" id="CHEBI:64479"/>
        <dbReference type="ChEBI" id="CHEBI:78827"/>
        <dbReference type="ChEBI" id="CHEBI:137740"/>
        <dbReference type="ChEBI" id="CHEBI:137748"/>
        <dbReference type="EC" id="2.3.1.191"/>
    </reaction>
</comment>
<dbReference type="SUPFAM" id="SSF51161">
    <property type="entry name" value="Trimeric LpxA-like enzymes"/>
    <property type="match status" value="1"/>
</dbReference>
<comment type="subunit">
    <text evidence="7">Homotrimer.</text>
</comment>
<keyword evidence="3 7" id="KW-0808">Transferase</keyword>
<dbReference type="RefSeq" id="WP_072934221.1">
    <property type="nucleotide sequence ID" value="NZ_FQUG01000002.1"/>
</dbReference>
<reference evidence="10 11" key="1">
    <citation type="submission" date="2016-11" db="EMBL/GenBank/DDBJ databases">
        <authorList>
            <person name="Jaros S."/>
            <person name="Januszkiewicz K."/>
            <person name="Wedrychowicz H."/>
        </authorList>
    </citation>
    <scope>NUCLEOTIDE SEQUENCE [LARGE SCALE GENOMIC DNA]</scope>
    <source>
        <strain evidence="10 11">DSM 10502</strain>
    </source>
</reference>
<feature type="coiled-coil region" evidence="8">
    <location>
        <begin position="312"/>
        <end position="339"/>
    </location>
</feature>
<gene>
    <name evidence="7" type="primary">lpxD</name>
    <name evidence="10" type="ORF">SAMN02745190_00087</name>
</gene>
<keyword evidence="1 7" id="KW-0444">Lipid biosynthesis</keyword>
<evidence type="ECO:0000256" key="7">
    <source>
        <dbReference type="HAMAP-Rule" id="MF_00523"/>
    </source>
</evidence>
<name>A0A1M4SCP9_9FIRM</name>
<dbReference type="AlphaFoldDB" id="A0A1M4SCP9"/>
<evidence type="ECO:0000313" key="10">
    <source>
        <dbReference type="EMBL" id="SHE29996.1"/>
    </source>
</evidence>
<dbReference type="Gene3D" id="2.160.10.10">
    <property type="entry name" value="Hexapeptide repeat proteins"/>
    <property type="match status" value="1"/>
</dbReference>
<dbReference type="InterPro" id="IPR011004">
    <property type="entry name" value="Trimer_LpxA-like_sf"/>
</dbReference>
<accession>A0A1M4SCP9</accession>
<dbReference type="InterPro" id="IPR007691">
    <property type="entry name" value="LpxD"/>
</dbReference>
<dbReference type="CDD" id="cd03352">
    <property type="entry name" value="LbH_LpxD"/>
    <property type="match status" value="1"/>
</dbReference>
<feature type="active site" description="Proton acceptor" evidence="7">
    <location>
        <position position="236"/>
    </location>
</feature>
<evidence type="ECO:0000259" key="9">
    <source>
        <dbReference type="Pfam" id="PF04613"/>
    </source>
</evidence>
<dbReference type="InterPro" id="IPR001451">
    <property type="entry name" value="Hexapep"/>
</dbReference>
<dbReference type="Proteomes" id="UP000184404">
    <property type="component" value="Unassembled WGS sequence"/>
</dbReference>
<evidence type="ECO:0000313" key="11">
    <source>
        <dbReference type="Proteomes" id="UP000184404"/>
    </source>
</evidence>
<dbReference type="STRING" id="1123243.SAMN02745190_00087"/>
<evidence type="ECO:0000256" key="3">
    <source>
        <dbReference type="ARBA" id="ARBA00022679"/>
    </source>
</evidence>
<dbReference type="UniPathway" id="UPA00973"/>
<comment type="function">
    <text evidence="7">Catalyzes the N-acylation of UDP-3-O-acylglucosamine using 3-hydroxyacyl-ACP as the acyl donor. Is involved in the biosynthesis of lipid A, a phosphorylated glycolipid that anchors the lipopolysaccharide to the outer membrane of the cell.</text>
</comment>
<dbReference type="NCBIfam" id="TIGR01853">
    <property type="entry name" value="lipid_A_lpxD"/>
    <property type="match status" value="1"/>
</dbReference>
<dbReference type="PANTHER" id="PTHR43378">
    <property type="entry name" value="UDP-3-O-ACYLGLUCOSAMINE N-ACYLTRANSFERASE"/>
    <property type="match status" value="1"/>
</dbReference>
<dbReference type="GO" id="GO:0016020">
    <property type="term" value="C:membrane"/>
    <property type="evidence" value="ECO:0007669"/>
    <property type="project" value="GOC"/>
</dbReference>
<keyword evidence="2 7" id="KW-0441">Lipid A biosynthesis</keyword>
<evidence type="ECO:0000256" key="8">
    <source>
        <dbReference type="SAM" id="Coils"/>
    </source>
</evidence>
<dbReference type="InterPro" id="IPR020573">
    <property type="entry name" value="UDP_GlcNAc_AcTrfase_non-rep"/>
</dbReference>
<dbReference type="NCBIfam" id="NF002060">
    <property type="entry name" value="PRK00892.1"/>
    <property type="match status" value="1"/>
</dbReference>
<dbReference type="Pfam" id="PF00132">
    <property type="entry name" value="Hexapep"/>
    <property type="match status" value="3"/>
</dbReference>
<dbReference type="GO" id="GO:0016410">
    <property type="term" value="F:N-acyltransferase activity"/>
    <property type="evidence" value="ECO:0007669"/>
    <property type="project" value="InterPro"/>
</dbReference>
<keyword evidence="5 7" id="KW-0443">Lipid metabolism</keyword>